<evidence type="ECO:0000256" key="1">
    <source>
        <dbReference type="ARBA" id="ARBA00004651"/>
    </source>
</evidence>
<evidence type="ECO:0000256" key="2">
    <source>
        <dbReference type="ARBA" id="ARBA00005779"/>
    </source>
</evidence>
<feature type="transmembrane region" description="Helical" evidence="7">
    <location>
        <begin position="114"/>
        <end position="134"/>
    </location>
</feature>
<dbReference type="Pfam" id="PF03994">
    <property type="entry name" value="DUF350"/>
    <property type="match status" value="1"/>
</dbReference>
<gene>
    <name evidence="8" type="ORF">FX988_01481</name>
</gene>
<evidence type="ECO:0000256" key="6">
    <source>
        <dbReference type="ARBA" id="ARBA00023136"/>
    </source>
</evidence>
<feature type="transmembrane region" description="Helical" evidence="7">
    <location>
        <begin position="80"/>
        <end position="102"/>
    </location>
</feature>
<comment type="subcellular location">
    <subcellularLocation>
        <location evidence="1">Cell membrane</location>
        <topology evidence="1">Multi-pass membrane protein</topology>
    </subcellularLocation>
</comment>
<keyword evidence="6 7" id="KW-0472">Membrane</keyword>
<organism evidence="8 9">
    <name type="scientific">Paraglaciecola mesophila</name>
    <dbReference type="NCBI Taxonomy" id="197222"/>
    <lineage>
        <taxon>Bacteria</taxon>
        <taxon>Pseudomonadati</taxon>
        <taxon>Pseudomonadota</taxon>
        <taxon>Gammaproteobacteria</taxon>
        <taxon>Alteromonadales</taxon>
        <taxon>Alteromonadaceae</taxon>
        <taxon>Paraglaciecola</taxon>
    </lineage>
</organism>
<evidence type="ECO:0000256" key="5">
    <source>
        <dbReference type="ARBA" id="ARBA00022989"/>
    </source>
</evidence>
<dbReference type="KEGG" id="pmes:FX988_01481"/>
<evidence type="ECO:0000256" key="4">
    <source>
        <dbReference type="ARBA" id="ARBA00022692"/>
    </source>
</evidence>
<keyword evidence="5 7" id="KW-1133">Transmembrane helix</keyword>
<dbReference type="OrthoDB" id="5573330at2"/>
<dbReference type="AlphaFoldDB" id="A0A857JGZ7"/>
<proteinExistence type="inferred from homology"/>
<name>A0A857JGZ7_9ALTE</name>
<reference evidence="8 9" key="1">
    <citation type="submission" date="2019-12" db="EMBL/GenBank/DDBJ databases">
        <title>Genome sequencing and assembly of endphytes of Porphyra tenera.</title>
        <authorList>
            <person name="Park J.M."/>
            <person name="Shin R."/>
            <person name="Jo S.H."/>
        </authorList>
    </citation>
    <scope>NUCLEOTIDE SEQUENCE [LARGE SCALE GENOMIC DNA]</scope>
    <source>
        <strain evidence="8 9">GPM4</strain>
    </source>
</reference>
<dbReference type="GO" id="GO:0005886">
    <property type="term" value="C:plasma membrane"/>
    <property type="evidence" value="ECO:0007669"/>
    <property type="project" value="UniProtKB-SubCell"/>
</dbReference>
<dbReference type="Proteomes" id="UP000464524">
    <property type="component" value="Chromosome"/>
</dbReference>
<comment type="similarity">
    <text evidence="2">Belongs to the UPF0719 family.</text>
</comment>
<dbReference type="EMBL" id="CP047656">
    <property type="protein sequence ID" value="QHJ11253.1"/>
    <property type="molecule type" value="Genomic_DNA"/>
</dbReference>
<evidence type="ECO:0000256" key="3">
    <source>
        <dbReference type="ARBA" id="ARBA00022475"/>
    </source>
</evidence>
<feature type="transmembrane region" description="Helical" evidence="7">
    <location>
        <begin position="14"/>
        <end position="37"/>
    </location>
</feature>
<evidence type="ECO:0000313" key="9">
    <source>
        <dbReference type="Proteomes" id="UP000464524"/>
    </source>
</evidence>
<protein>
    <recommendedName>
        <fullName evidence="10">DUF350 domain-containing protein</fullName>
    </recommendedName>
</protein>
<keyword evidence="3" id="KW-1003">Cell membrane</keyword>
<evidence type="ECO:0000313" key="8">
    <source>
        <dbReference type="EMBL" id="QHJ11253.1"/>
    </source>
</evidence>
<evidence type="ECO:0008006" key="10">
    <source>
        <dbReference type="Google" id="ProtNLM"/>
    </source>
</evidence>
<feature type="transmembrane region" description="Helical" evidence="7">
    <location>
        <begin position="49"/>
        <end position="68"/>
    </location>
</feature>
<dbReference type="PANTHER" id="PTHR40043:SF1">
    <property type="entry name" value="UPF0719 INNER MEMBRANE PROTEIN YJFL"/>
    <property type="match status" value="1"/>
</dbReference>
<keyword evidence="9" id="KW-1185">Reference proteome</keyword>
<dbReference type="InterPro" id="IPR007140">
    <property type="entry name" value="DUF350"/>
</dbReference>
<accession>A0A857JGZ7</accession>
<evidence type="ECO:0000256" key="7">
    <source>
        <dbReference type="SAM" id="Phobius"/>
    </source>
</evidence>
<dbReference type="RefSeq" id="WP_007989002.1">
    <property type="nucleotide sequence ID" value="NZ_CP047656.1"/>
</dbReference>
<keyword evidence="4 7" id="KW-0812">Transmembrane</keyword>
<sequence>METILNSISGLGHFVAYFAVSIVLLFVFKIVYAFVTPHDEWKLVKQEKNLAAAIGFGGAIIGFALALSSAVANSASLLDFIVWGVVAIVAQVVAFLLLRFTFMPKIAERIINNEISAGTILAAISVAVGLLNAACMTY</sequence>
<dbReference type="PANTHER" id="PTHR40043">
    <property type="entry name" value="UPF0719 INNER MEMBRANE PROTEIN YJFL"/>
    <property type="match status" value="1"/>
</dbReference>